<dbReference type="PROSITE" id="PS50983">
    <property type="entry name" value="FE_B12_PBP"/>
    <property type="match status" value="1"/>
</dbReference>
<dbReference type="EMBL" id="DVHF01000080">
    <property type="protein sequence ID" value="HIR57394.1"/>
    <property type="molecule type" value="Genomic_DNA"/>
</dbReference>
<accession>A0A9D1DR85</accession>
<protein>
    <submittedName>
        <fullName evidence="4">ABC transporter substrate-binding protein</fullName>
    </submittedName>
</protein>
<organism evidence="4 5">
    <name type="scientific">Candidatus Gallacutalibacter pullicola</name>
    <dbReference type="NCBI Taxonomy" id="2840830"/>
    <lineage>
        <taxon>Bacteria</taxon>
        <taxon>Bacillati</taxon>
        <taxon>Bacillota</taxon>
        <taxon>Clostridia</taxon>
        <taxon>Eubacteriales</taxon>
        <taxon>Candidatus Gallacutalibacter</taxon>
    </lineage>
</organism>
<feature type="domain" description="Fe/B12 periplasmic-binding" evidence="3">
    <location>
        <begin position="86"/>
        <end position="347"/>
    </location>
</feature>
<evidence type="ECO:0000256" key="1">
    <source>
        <dbReference type="ARBA" id="ARBA00008814"/>
    </source>
</evidence>
<dbReference type="Proteomes" id="UP000886785">
    <property type="component" value="Unassembled WGS sequence"/>
</dbReference>
<reference evidence="4" key="2">
    <citation type="journal article" date="2021" name="PeerJ">
        <title>Extensive microbial diversity within the chicken gut microbiome revealed by metagenomics and culture.</title>
        <authorList>
            <person name="Gilroy R."/>
            <person name="Ravi A."/>
            <person name="Getino M."/>
            <person name="Pursley I."/>
            <person name="Horton D.L."/>
            <person name="Alikhan N.F."/>
            <person name="Baker D."/>
            <person name="Gharbi K."/>
            <person name="Hall N."/>
            <person name="Watson M."/>
            <person name="Adriaenssens E.M."/>
            <person name="Foster-Nyarko E."/>
            <person name="Jarju S."/>
            <person name="Secka A."/>
            <person name="Antonio M."/>
            <person name="Oren A."/>
            <person name="Chaudhuri R.R."/>
            <person name="La Ragione R."/>
            <person name="Hildebrand F."/>
            <person name="Pallen M.J."/>
        </authorList>
    </citation>
    <scope>NUCLEOTIDE SEQUENCE</scope>
    <source>
        <strain evidence="4">ChiSjej1B19-7085</strain>
    </source>
</reference>
<evidence type="ECO:0000313" key="4">
    <source>
        <dbReference type="EMBL" id="HIR57394.1"/>
    </source>
</evidence>
<reference evidence="4" key="1">
    <citation type="submission" date="2020-10" db="EMBL/GenBank/DDBJ databases">
        <authorList>
            <person name="Gilroy R."/>
        </authorList>
    </citation>
    <scope>NUCLEOTIDE SEQUENCE</scope>
    <source>
        <strain evidence="4">ChiSjej1B19-7085</strain>
    </source>
</reference>
<evidence type="ECO:0000259" key="3">
    <source>
        <dbReference type="PROSITE" id="PS50983"/>
    </source>
</evidence>
<name>A0A9D1DR85_9FIRM</name>
<evidence type="ECO:0000313" key="5">
    <source>
        <dbReference type="Proteomes" id="UP000886785"/>
    </source>
</evidence>
<keyword evidence="2" id="KW-0732">Signal</keyword>
<dbReference type="PANTHER" id="PTHR30535:SF34">
    <property type="entry name" value="MOLYBDATE-BINDING PROTEIN MOLA"/>
    <property type="match status" value="1"/>
</dbReference>
<gene>
    <name evidence="4" type="ORF">IAA54_06970</name>
</gene>
<dbReference type="InterPro" id="IPR050902">
    <property type="entry name" value="ABC_Transporter_SBP"/>
</dbReference>
<dbReference type="InterPro" id="IPR002491">
    <property type="entry name" value="ABC_transptr_periplasmic_BD"/>
</dbReference>
<evidence type="ECO:0000256" key="2">
    <source>
        <dbReference type="SAM" id="SignalP"/>
    </source>
</evidence>
<dbReference type="SUPFAM" id="SSF53807">
    <property type="entry name" value="Helical backbone' metal receptor"/>
    <property type="match status" value="1"/>
</dbReference>
<proteinExistence type="inferred from homology"/>
<comment type="caution">
    <text evidence="4">The sequence shown here is derived from an EMBL/GenBank/DDBJ whole genome shotgun (WGS) entry which is preliminary data.</text>
</comment>
<feature type="signal peptide" evidence="2">
    <location>
        <begin position="1"/>
        <end position="38"/>
    </location>
</feature>
<feature type="chain" id="PRO_5039204572" evidence="2">
    <location>
        <begin position="39"/>
        <end position="349"/>
    </location>
</feature>
<sequence>MPIFFKSFHTRPQNTGRRITALLTAFALTAALVGCASAGDAAASASTSEIPSSSVSEVQESTASEAWYTFEDSLGNPVVLQEQPQRVISLMGSYAETWMLAGGELVGVTDDAVDERNLQLSEDVKIIGTQHSPNLEEILGLSPDFVLLSADIDEHLQLAETLEKAEIPHAFFKVEYFDEYLDMLKICTDITGREDLYQQNGLDVQDQIDQVLAKIPEAGDDKPTVLFLRAMTTKAKAKSGDNMTCKMLEDLGTVNIAAQDPSLLEDLSMEKILMDDPDYIFAVPMGDTEKSLQALKDNIESNPAWASLSAVQNGRYVILPKDLFHYKPNARWGESYEYLAKILYPDLFE</sequence>
<dbReference type="GO" id="GO:0071281">
    <property type="term" value="P:cellular response to iron ion"/>
    <property type="evidence" value="ECO:0007669"/>
    <property type="project" value="TreeGrafter"/>
</dbReference>
<comment type="similarity">
    <text evidence="1">Belongs to the bacterial solute-binding protein 8 family.</text>
</comment>
<dbReference type="Pfam" id="PF01497">
    <property type="entry name" value="Peripla_BP_2"/>
    <property type="match status" value="1"/>
</dbReference>
<dbReference type="PROSITE" id="PS51257">
    <property type="entry name" value="PROKAR_LIPOPROTEIN"/>
    <property type="match status" value="1"/>
</dbReference>
<dbReference type="PANTHER" id="PTHR30535">
    <property type="entry name" value="VITAMIN B12-BINDING PROTEIN"/>
    <property type="match status" value="1"/>
</dbReference>
<dbReference type="AlphaFoldDB" id="A0A9D1DR85"/>
<dbReference type="Gene3D" id="3.40.50.1980">
    <property type="entry name" value="Nitrogenase molybdenum iron protein domain"/>
    <property type="match status" value="2"/>
</dbReference>